<name>A0A4Z1EVP5_9HELO</name>
<proteinExistence type="predicted"/>
<reference evidence="1 2" key="1">
    <citation type="submission" date="2017-12" db="EMBL/GenBank/DDBJ databases">
        <title>Comparative genomics of Botrytis spp.</title>
        <authorList>
            <person name="Valero-Jimenez C.A."/>
            <person name="Tapia P."/>
            <person name="Veloso J."/>
            <person name="Silva-Moreno E."/>
            <person name="Staats M."/>
            <person name="Valdes J.H."/>
            <person name="Van Kan J.A.L."/>
        </authorList>
    </citation>
    <scope>NUCLEOTIDE SEQUENCE [LARGE SCALE GENOMIC DNA]</scope>
    <source>
        <strain evidence="1 2">Bt9001</strain>
    </source>
</reference>
<organism evidence="1 2">
    <name type="scientific">Botrytis tulipae</name>
    <dbReference type="NCBI Taxonomy" id="87230"/>
    <lineage>
        <taxon>Eukaryota</taxon>
        <taxon>Fungi</taxon>
        <taxon>Dikarya</taxon>
        <taxon>Ascomycota</taxon>
        <taxon>Pezizomycotina</taxon>
        <taxon>Leotiomycetes</taxon>
        <taxon>Helotiales</taxon>
        <taxon>Sclerotiniaceae</taxon>
        <taxon>Botrytis</taxon>
    </lineage>
</organism>
<dbReference type="OrthoDB" id="1470350at2759"/>
<evidence type="ECO:0000313" key="1">
    <source>
        <dbReference type="EMBL" id="TGO16355.1"/>
    </source>
</evidence>
<sequence>MAKVDFMPKQEGETEQDAKNRLAAMVLDTLPKLALQINRPQDVELRWATRWIRYGYEEPGPF</sequence>
<dbReference type="Proteomes" id="UP000297777">
    <property type="component" value="Unassembled WGS sequence"/>
</dbReference>
<gene>
    <name evidence="1" type="ORF">BTUL_0029g00460</name>
</gene>
<comment type="caution">
    <text evidence="1">The sequence shown here is derived from an EMBL/GenBank/DDBJ whole genome shotgun (WGS) entry which is preliminary data.</text>
</comment>
<keyword evidence="2" id="KW-1185">Reference proteome</keyword>
<dbReference type="EMBL" id="PQXH01000029">
    <property type="protein sequence ID" value="TGO16355.1"/>
    <property type="molecule type" value="Genomic_DNA"/>
</dbReference>
<accession>A0A4Z1EVP5</accession>
<dbReference type="AlphaFoldDB" id="A0A4Z1EVP5"/>
<evidence type="ECO:0000313" key="2">
    <source>
        <dbReference type="Proteomes" id="UP000297777"/>
    </source>
</evidence>
<protein>
    <submittedName>
        <fullName evidence="1">Uncharacterized protein</fullName>
    </submittedName>
</protein>